<keyword evidence="2" id="KW-0472">Membrane</keyword>
<accession>A0ABD3W079</accession>
<evidence type="ECO:0000313" key="3">
    <source>
        <dbReference type="EMBL" id="KAL3867275.1"/>
    </source>
</evidence>
<evidence type="ECO:0000256" key="1">
    <source>
        <dbReference type="SAM" id="MobiDB-lite"/>
    </source>
</evidence>
<feature type="transmembrane region" description="Helical" evidence="2">
    <location>
        <begin position="100"/>
        <end position="121"/>
    </location>
</feature>
<dbReference type="AlphaFoldDB" id="A0ABD3W079"/>
<keyword evidence="4" id="KW-1185">Reference proteome</keyword>
<feature type="region of interest" description="Disordered" evidence="1">
    <location>
        <begin position="181"/>
        <end position="219"/>
    </location>
</feature>
<dbReference type="Proteomes" id="UP001634394">
    <property type="component" value="Unassembled WGS sequence"/>
</dbReference>
<gene>
    <name evidence="3" type="ORF">ACJMK2_044489</name>
</gene>
<keyword evidence="2" id="KW-1133">Transmembrane helix</keyword>
<evidence type="ECO:0000256" key="2">
    <source>
        <dbReference type="SAM" id="Phobius"/>
    </source>
</evidence>
<feature type="transmembrane region" description="Helical" evidence="2">
    <location>
        <begin position="12"/>
        <end position="35"/>
    </location>
</feature>
<dbReference type="EMBL" id="JBJQND010000009">
    <property type="protein sequence ID" value="KAL3867275.1"/>
    <property type="molecule type" value="Genomic_DNA"/>
</dbReference>
<keyword evidence="2" id="KW-0812">Transmembrane</keyword>
<sequence length="249" mass="28383">MVCCGSASGWAKVACLLLVIALPLHIAGYATVYWLSIYTVAENYAAGIGLWKMENCSNNAYSNPCQTNQEVPASYKNVTFSMIGMIIHVTNIPTNHYVNYSFGLTVFAFLLAFLAGVLMFADIRRYGLPDSDMISVAPAPEKSKLDEVRNTKYYNEYGRDKDTFYKGKEREAYHNKHRTDVTHYHNPNRDPYERDRFVSPPPSYRSIRSPVTPGRMSPMSVRTLRTHVQTPDVYLGRNDLADIDRPRRY</sequence>
<protein>
    <submittedName>
        <fullName evidence="3">Uncharacterized protein</fullName>
    </submittedName>
</protein>
<name>A0ABD3W079_SINWO</name>
<organism evidence="3 4">
    <name type="scientific">Sinanodonta woodiana</name>
    <name type="common">Chinese pond mussel</name>
    <name type="synonym">Anodonta woodiana</name>
    <dbReference type="NCBI Taxonomy" id="1069815"/>
    <lineage>
        <taxon>Eukaryota</taxon>
        <taxon>Metazoa</taxon>
        <taxon>Spiralia</taxon>
        <taxon>Lophotrochozoa</taxon>
        <taxon>Mollusca</taxon>
        <taxon>Bivalvia</taxon>
        <taxon>Autobranchia</taxon>
        <taxon>Heteroconchia</taxon>
        <taxon>Palaeoheterodonta</taxon>
        <taxon>Unionida</taxon>
        <taxon>Unionoidea</taxon>
        <taxon>Unionidae</taxon>
        <taxon>Unioninae</taxon>
        <taxon>Sinanodonta</taxon>
    </lineage>
</organism>
<comment type="caution">
    <text evidence="3">The sequence shown here is derived from an EMBL/GenBank/DDBJ whole genome shotgun (WGS) entry which is preliminary data.</text>
</comment>
<reference evidence="3 4" key="1">
    <citation type="submission" date="2024-11" db="EMBL/GenBank/DDBJ databases">
        <title>Chromosome-level genome assembly of the freshwater bivalve Anodonta woodiana.</title>
        <authorList>
            <person name="Chen X."/>
        </authorList>
    </citation>
    <scope>NUCLEOTIDE SEQUENCE [LARGE SCALE GENOMIC DNA]</scope>
    <source>
        <strain evidence="3">MN2024</strain>
        <tissue evidence="3">Gills</tissue>
    </source>
</reference>
<evidence type="ECO:0000313" key="4">
    <source>
        <dbReference type="Proteomes" id="UP001634394"/>
    </source>
</evidence>
<feature type="compositionally biased region" description="Basic and acidic residues" evidence="1">
    <location>
        <begin position="181"/>
        <end position="197"/>
    </location>
</feature>
<proteinExistence type="predicted"/>